<evidence type="ECO:0000256" key="2">
    <source>
        <dbReference type="ARBA" id="ARBA00022475"/>
    </source>
</evidence>
<evidence type="ECO:0000256" key="3">
    <source>
        <dbReference type="ARBA" id="ARBA00022519"/>
    </source>
</evidence>
<evidence type="ECO:0000256" key="4">
    <source>
        <dbReference type="ARBA" id="ARBA00022741"/>
    </source>
</evidence>
<dbReference type="RefSeq" id="WP_109534666.1">
    <property type="nucleotide sequence ID" value="NZ_QEYD01000011.1"/>
</dbReference>
<evidence type="ECO:0000256" key="1">
    <source>
        <dbReference type="ARBA" id="ARBA00022448"/>
    </source>
</evidence>
<keyword evidence="10" id="KW-1185">Reference proteome</keyword>
<keyword evidence="5 9" id="KW-0067">ATP-binding</keyword>
<dbReference type="GO" id="GO:0016887">
    <property type="term" value="F:ATP hydrolysis activity"/>
    <property type="evidence" value="ECO:0007669"/>
    <property type="project" value="InterPro"/>
</dbReference>
<dbReference type="GO" id="GO:0005524">
    <property type="term" value="F:ATP binding"/>
    <property type="evidence" value="ECO:0007669"/>
    <property type="project" value="UniProtKB-KW"/>
</dbReference>
<dbReference type="InterPro" id="IPR003439">
    <property type="entry name" value="ABC_transporter-like_ATP-bd"/>
</dbReference>
<dbReference type="SMART" id="SM00382">
    <property type="entry name" value="AAA"/>
    <property type="match status" value="1"/>
</dbReference>
<dbReference type="SUPFAM" id="SSF52540">
    <property type="entry name" value="P-loop containing nucleoside triphosphate hydrolases"/>
    <property type="match status" value="1"/>
</dbReference>
<evidence type="ECO:0000259" key="8">
    <source>
        <dbReference type="PROSITE" id="PS50893"/>
    </source>
</evidence>
<dbReference type="PROSITE" id="PS00211">
    <property type="entry name" value="ABC_TRANSPORTER_1"/>
    <property type="match status" value="1"/>
</dbReference>
<dbReference type="EMBL" id="QEYD01000011">
    <property type="protein sequence ID" value="PWE27480.1"/>
    <property type="molecule type" value="Genomic_DNA"/>
</dbReference>
<evidence type="ECO:0000256" key="6">
    <source>
        <dbReference type="ARBA" id="ARBA00022967"/>
    </source>
</evidence>
<reference evidence="9 10" key="1">
    <citation type="submission" date="2018-05" db="EMBL/GenBank/DDBJ databases">
        <title>Pararhodobacter marina sp. nov., isolated from deep-sea water of the Indian Ocean.</title>
        <authorList>
            <person name="Lai Q.Sr."/>
            <person name="Liu X."/>
            <person name="Shao Z."/>
        </authorList>
    </citation>
    <scope>NUCLEOTIDE SEQUENCE [LARGE SCALE GENOMIC DNA]</scope>
    <source>
        <strain evidence="9 10">CIC4N-9</strain>
    </source>
</reference>
<feature type="domain" description="ABC transporter" evidence="8">
    <location>
        <begin position="2"/>
        <end position="230"/>
    </location>
</feature>
<dbReference type="AlphaFoldDB" id="A0A2U2C6H5"/>
<dbReference type="Pfam" id="PF00005">
    <property type="entry name" value="ABC_tran"/>
    <property type="match status" value="1"/>
</dbReference>
<dbReference type="PROSITE" id="PS50893">
    <property type="entry name" value="ABC_TRANSPORTER_2"/>
    <property type="match status" value="1"/>
</dbReference>
<protein>
    <submittedName>
        <fullName evidence="9">Thiamine ABC transporter ATP-binding protein</fullName>
    </submittedName>
</protein>
<dbReference type="OrthoDB" id="9802264at2"/>
<dbReference type="PANTHER" id="PTHR42781:SF1">
    <property type="entry name" value="THIAMINE IMPORT ATP-BINDING PROTEIN THIQ"/>
    <property type="match status" value="1"/>
</dbReference>
<keyword evidence="4" id="KW-0547">Nucleotide-binding</keyword>
<keyword evidence="1" id="KW-0813">Transport</keyword>
<dbReference type="GeneID" id="94366670"/>
<keyword evidence="7" id="KW-0472">Membrane</keyword>
<keyword evidence="2" id="KW-1003">Cell membrane</keyword>
<evidence type="ECO:0000256" key="5">
    <source>
        <dbReference type="ARBA" id="ARBA00022840"/>
    </source>
</evidence>
<dbReference type="InterPro" id="IPR003593">
    <property type="entry name" value="AAA+_ATPase"/>
</dbReference>
<dbReference type="Proteomes" id="UP000244940">
    <property type="component" value="Unassembled WGS sequence"/>
</dbReference>
<organism evidence="9 10">
    <name type="scientific">Pararhodobacter marinus</name>
    <dbReference type="NCBI Taxonomy" id="2184063"/>
    <lineage>
        <taxon>Bacteria</taxon>
        <taxon>Pseudomonadati</taxon>
        <taxon>Pseudomonadota</taxon>
        <taxon>Alphaproteobacteria</taxon>
        <taxon>Rhodobacterales</taxon>
        <taxon>Paracoccaceae</taxon>
        <taxon>Pararhodobacter</taxon>
    </lineage>
</organism>
<dbReference type="InterPro" id="IPR017871">
    <property type="entry name" value="ABC_transporter-like_CS"/>
</dbReference>
<dbReference type="Gene3D" id="3.40.50.300">
    <property type="entry name" value="P-loop containing nucleotide triphosphate hydrolases"/>
    <property type="match status" value="1"/>
</dbReference>
<gene>
    <name evidence="9" type="ORF">C4N9_17395</name>
</gene>
<keyword evidence="6" id="KW-1278">Translocase</keyword>
<comment type="caution">
    <text evidence="9">The sequence shown here is derived from an EMBL/GenBank/DDBJ whole genome shotgun (WGS) entry which is preliminary data.</text>
</comment>
<keyword evidence="3" id="KW-0997">Cell inner membrane</keyword>
<proteinExistence type="predicted"/>
<evidence type="ECO:0000256" key="7">
    <source>
        <dbReference type="ARBA" id="ARBA00023136"/>
    </source>
</evidence>
<name>A0A2U2C6H5_9RHOB</name>
<sequence>MLRLEKTDITLGSFRLQADLSIADGARVAVMGPSGAGKSTLIGAVAGFVPLRSGQVLWDETRIDTLAPAKRPLSILFQDNNLLPHLSVFDNVALGVDPNLRLKPDQRAAVMQALAETGLDGLEARKPGQLSGGQISRAGLARVLLRARPVILLDEPFAALGPALKRQMLDLVARIADETGATVLMITHDPGDARRLCDEILLVADGVAHPPAPTEALLADPPPALKAYLG</sequence>
<evidence type="ECO:0000313" key="9">
    <source>
        <dbReference type="EMBL" id="PWE27480.1"/>
    </source>
</evidence>
<dbReference type="InterPro" id="IPR050093">
    <property type="entry name" value="ABC_SmlMolc_Importer"/>
</dbReference>
<evidence type="ECO:0000313" key="10">
    <source>
        <dbReference type="Proteomes" id="UP000244940"/>
    </source>
</evidence>
<dbReference type="InterPro" id="IPR027417">
    <property type="entry name" value="P-loop_NTPase"/>
</dbReference>
<accession>A0A2U2C6H5</accession>
<dbReference type="PANTHER" id="PTHR42781">
    <property type="entry name" value="SPERMIDINE/PUTRESCINE IMPORT ATP-BINDING PROTEIN POTA"/>
    <property type="match status" value="1"/>
</dbReference>